<dbReference type="KEGG" id="brs:S23_56380"/>
<name>A0AAI8MHY2_9BRAD</name>
<evidence type="ECO:0000313" key="2">
    <source>
        <dbReference type="Proteomes" id="UP000007886"/>
    </source>
</evidence>
<accession>A0AAI8MHY2</accession>
<reference evidence="1 2" key="1">
    <citation type="journal article" date="2012" name="Microbes Environ.">
        <title>Complete genome sequence of Bradyrhizobium sp. S23321: insights into symbiosis evolution in soil oligotrophs.</title>
        <authorList>
            <person name="Okubo T."/>
            <person name="Tsukui T."/>
            <person name="Maita H."/>
            <person name="Okamoto S."/>
            <person name="Oshima K."/>
            <person name="Fujisawa T."/>
            <person name="Saito A."/>
            <person name="Futamata H."/>
            <person name="Hattori R."/>
            <person name="Shimomura Y."/>
            <person name="Haruta S."/>
            <person name="Morimoto S."/>
            <person name="Wang Y."/>
            <person name="Sakai Y."/>
            <person name="Hattori M."/>
            <person name="Aizawa S."/>
            <person name="Nagashima K.V.P."/>
            <person name="Masuda S."/>
            <person name="Hattori T."/>
            <person name="Yamashita A."/>
            <person name="Bao Z."/>
            <person name="Hayatsu M."/>
            <person name="Kajiya-Kanegae H."/>
            <person name="Yoshinaga I."/>
            <person name="Sakamoto K."/>
            <person name="Toyota K."/>
            <person name="Nakao M."/>
            <person name="Kohara M."/>
            <person name="Anda M."/>
            <person name="Niwa R."/>
            <person name="Jung-Hwan P."/>
            <person name="Sameshima-Saito R."/>
            <person name="Tokuda S."/>
            <person name="Yamamoto S."/>
            <person name="Yamamoto S."/>
            <person name="Yokoyama T."/>
            <person name="Akutsu T."/>
            <person name="Nakamura Y."/>
            <person name="Nakahira-Yanaka Y."/>
            <person name="Takada Hoshino Y."/>
            <person name="Hirakawa H."/>
            <person name="Mitsui H."/>
            <person name="Terasawa K."/>
            <person name="Itakura M."/>
            <person name="Sato S."/>
            <person name="Ikeda-Ohtsubo W."/>
            <person name="Sakakura N."/>
            <person name="Kaminuma E."/>
            <person name="Minamisawa K."/>
        </authorList>
    </citation>
    <scope>NUCLEOTIDE SEQUENCE [LARGE SCALE GENOMIC DNA]</scope>
    <source>
        <strain evidence="1 2">S23321</strain>
    </source>
</reference>
<organism evidence="1 2">
    <name type="scientific">Bradyrhizobium cosmicum</name>
    <dbReference type="NCBI Taxonomy" id="1404864"/>
    <lineage>
        <taxon>Bacteria</taxon>
        <taxon>Pseudomonadati</taxon>
        <taxon>Pseudomonadota</taxon>
        <taxon>Alphaproteobacteria</taxon>
        <taxon>Hyphomicrobiales</taxon>
        <taxon>Nitrobacteraceae</taxon>
        <taxon>Bradyrhizobium</taxon>
    </lineage>
</organism>
<sequence>MSEQTCDVADMSSWPRRNHVRAFYSGHSLSEGVPEVVAQIAGSLGYQLDFETQVLGYSLLRQRTKGEVPSASDWPGYRSGQNREGAGLDVAEELRQPRRLAPGGTYDVLVVTERHDLPAVARKERTVFYLTDMAKHLLAGNPEAEVFLYQSWLPVNLEVPLRWIDYERAVSPMWECIASRANLELQPRGDAPRVRLLPGGSALAELAAALWEGSVPGVASASPAGRVRLLFSDNVHMSDFGRYFIGLVNYVVLFGDRPDGAVIPTGLSQATGRHLQALAWQFAVSYGKRANAVAGRDMAACRALMQKQICPAYAAFRYGNGMPMLATLKRLVKTYSCRRDYANARDHENPFASLEDE</sequence>
<dbReference type="InterPro" id="IPR036514">
    <property type="entry name" value="SGNH_hydro_sf"/>
</dbReference>
<proteinExistence type="predicted"/>
<dbReference type="Gene3D" id="3.40.50.1110">
    <property type="entry name" value="SGNH hydrolase"/>
    <property type="match status" value="1"/>
</dbReference>
<keyword evidence="2" id="KW-1185">Reference proteome</keyword>
<dbReference type="GO" id="GO:0016788">
    <property type="term" value="F:hydrolase activity, acting on ester bonds"/>
    <property type="evidence" value="ECO:0007669"/>
    <property type="project" value="UniProtKB-ARBA"/>
</dbReference>
<gene>
    <name evidence="1" type="ORF">S23_56380</name>
</gene>
<dbReference type="EMBL" id="AP012279">
    <property type="protein sequence ID" value="BAL78830.1"/>
    <property type="molecule type" value="Genomic_DNA"/>
</dbReference>
<protein>
    <submittedName>
        <fullName evidence="1">Uncharacterized protein</fullName>
    </submittedName>
</protein>
<dbReference type="AlphaFoldDB" id="A0AAI8MHY2"/>
<evidence type="ECO:0000313" key="1">
    <source>
        <dbReference type="EMBL" id="BAL78830.1"/>
    </source>
</evidence>
<dbReference type="RefSeq" id="WP_015688102.1">
    <property type="nucleotide sequence ID" value="NC_017082.1"/>
</dbReference>
<dbReference type="Proteomes" id="UP000007886">
    <property type="component" value="Chromosome"/>
</dbReference>